<evidence type="ECO:0000313" key="2">
    <source>
        <dbReference type="EMBL" id="RKJ99165.1"/>
    </source>
</evidence>
<dbReference type="Gene3D" id="3.40.190.10">
    <property type="entry name" value="Periplasmic binding protein-like II"/>
    <property type="match status" value="1"/>
</dbReference>
<dbReference type="PANTHER" id="PTHR42928:SF5">
    <property type="entry name" value="BLR1237 PROTEIN"/>
    <property type="match status" value="1"/>
</dbReference>
<name>A0A3R7EGF4_9BURK</name>
<dbReference type="PANTHER" id="PTHR42928">
    <property type="entry name" value="TRICARBOXYLATE-BINDING PROTEIN"/>
    <property type="match status" value="1"/>
</dbReference>
<comment type="similarity">
    <text evidence="1">Belongs to the UPF0065 (bug) family.</text>
</comment>
<protein>
    <submittedName>
        <fullName evidence="2">Tripartite tricarboxylate transporter substrate binding protein</fullName>
    </submittedName>
</protein>
<dbReference type="EMBL" id="NKDB02000001">
    <property type="protein sequence ID" value="RKJ99165.1"/>
    <property type="molecule type" value="Genomic_DNA"/>
</dbReference>
<dbReference type="InterPro" id="IPR042100">
    <property type="entry name" value="Bug_dom1"/>
</dbReference>
<sequence length="329" mass="34718">MDRREVSKRLLAGSLLGIGALGPGLAAAQSSFPNRPIRMLVGFAAGGPTDNAARMIAEAMGKHLGQPVTVENRPGANALLAVTELLRSKPDGYSILLASNGSLTVAPARFTKLPYDVKRDFTLIGPVVAYPHVLVVPASSPADDFPSFLKMAKERQSGLNGASVGHVNDLSIEWLHKLAGVKITRIPYRGDSAVVSDLVSNRVDFALLAPNVAMPLVEGKKLKAIALTAPGGTSALNKLRTIKESGLPDFEVEIWNSLIAPAGTPPETVAKLAAALRSAQETPEIQSNLALSGQHVQSGSASALSQRIDREIAQWQTIVREAGLPLLEL</sequence>
<comment type="caution">
    <text evidence="2">The sequence shown here is derived from an EMBL/GenBank/DDBJ whole genome shotgun (WGS) entry which is preliminary data.</text>
</comment>
<dbReference type="PIRSF" id="PIRSF017082">
    <property type="entry name" value="YflP"/>
    <property type="match status" value="1"/>
</dbReference>
<organism evidence="2 3">
    <name type="scientific">Alicycliphilus denitrificans</name>
    <dbReference type="NCBI Taxonomy" id="179636"/>
    <lineage>
        <taxon>Bacteria</taxon>
        <taxon>Pseudomonadati</taxon>
        <taxon>Pseudomonadota</taxon>
        <taxon>Betaproteobacteria</taxon>
        <taxon>Burkholderiales</taxon>
        <taxon>Comamonadaceae</taxon>
        <taxon>Alicycliphilus</taxon>
    </lineage>
</organism>
<dbReference type="RefSeq" id="WP_094435801.1">
    <property type="nucleotide sequence ID" value="NZ_NKDB02000001.1"/>
</dbReference>
<dbReference type="Gene3D" id="3.40.190.150">
    <property type="entry name" value="Bordetella uptake gene, domain 1"/>
    <property type="match status" value="1"/>
</dbReference>
<gene>
    <name evidence="2" type="ORF">CE154_005345</name>
</gene>
<dbReference type="Proteomes" id="UP000216225">
    <property type="component" value="Unassembled WGS sequence"/>
</dbReference>
<evidence type="ECO:0000256" key="1">
    <source>
        <dbReference type="ARBA" id="ARBA00006987"/>
    </source>
</evidence>
<dbReference type="Pfam" id="PF03401">
    <property type="entry name" value="TctC"/>
    <property type="match status" value="1"/>
</dbReference>
<dbReference type="AlphaFoldDB" id="A0A3R7EGF4"/>
<dbReference type="InterPro" id="IPR005064">
    <property type="entry name" value="BUG"/>
</dbReference>
<proteinExistence type="inferred from homology"/>
<reference evidence="2 3" key="1">
    <citation type="submission" date="2018-09" db="EMBL/GenBank/DDBJ databases">
        <title>Genome comparison of Alicycliphilus sp. BQ1, a polyurethanolytic bacterium, with its closest phylogenetic relatives Alicycliphilus denitrificans BC and K601, unable to attack polyurethane.</title>
        <authorList>
            <person name="Loza-Tavera H."/>
            <person name="Lozano L."/>
            <person name="Cevallos M."/>
            <person name="Maya-Lucas O."/>
            <person name="Garcia-Mena J."/>
            <person name="Hernandez J."/>
        </authorList>
    </citation>
    <scope>NUCLEOTIDE SEQUENCE [LARGE SCALE GENOMIC DNA]</scope>
    <source>
        <strain evidence="2 3">BQ1</strain>
    </source>
</reference>
<accession>A0A3R7EGF4</accession>
<evidence type="ECO:0000313" key="3">
    <source>
        <dbReference type="Proteomes" id="UP000216225"/>
    </source>
</evidence>
<dbReference type="SUPFAM" id="SSF53850">
    <property type="entry name" value="Periplasmic binding protein-like II"/>
    <property type="match status" value="1"/>
</dbReference>
<dbReference type="CDD" id="cd07012">
    <property type="entry name" value="PBP2_Bug_TTT"/>
    <property type="match status" value="1"/>
</dbReference>